<dbReference type="EMBL" id="RPHB01000001">
    <property type="protein sequence ID" value="MBW3466340.1"/>
    <property type="molecule type" value="Genomic_DNA"/>
</dbReference>
<dbReference type="InterPro" id="IPR014395">
    <property type="entry name" value="Pen/GL7ACA/AHL_acylase"/>
</dbReference>
<dbReference type="GO" id="GO:0016787">
    <property type="term" value="F:hydrolase activity"/>
    <property type="evidence" value="ECO:0007669"/>
    <property type="project" value="InterPro"/>
</dbReference>
<organism evidence="1 2">
    <name type="scientific">Arthrospiribacter ruber</name>
    <dbReference type="NCBI Taxonomy" id="2487934"/>
    <lineage>
        <taxon>Bacteria</taxon>
        <taxon>Pseudomonadati</taxon>
        <taxon>Bacteroidota</taxon>
        <taxon>Cytophagia</taxon>
        <taxon>Cytophagales</taxon>
        <taxon>Cyclobacteriaceae</taxon>
        <taxon>Arthrospiribacter</taxon>
    </lineage>
</organism>
<accession>A0A951IPX5</accession>
<dbReference type="InterPro" id="IPR002692">
    <property type="entry name" value="S45"/>
</dbReference>
<protein>
    <submittedName>
        <fullName evidence="1">Penicillin acylase family protein</fullName>
    </submittedName>
</protein>
<dbReference type="Proteomes" id="UP000727490">
    <property type="component" value="Unassembled WGS sequence"/>
</dbReference>
<name>A0A951IPX5_9BACT</name>
<keyword evidence="2" id="KW-1185">Reference proteome</keyword>
<dbReference type="RefSeq" id="WP_219286120.1">
    <property type="nucleotide sequence ID" value="NZ_RPHB01000001.1"/>
</dbReference>
<sequence length="807" mass="92651">MRYFAFLFCLLITLSLGVALSLQFGSVPPLGRLLDPNQGFWQNAFSEDYAYTEQVTLKGLKEPVTVNYDEHLIPHIFAEHEEDLFRVQGFITAKHRLWQMDFQTLAAAGRISEIVGPIALDVDKLSRRKGLPYAAENALNAFKQSDPEVFVLIQAYTDGVNEYINGLSYAELPLEYKILNYRPEEWTPYKSALLLKYMADMLVGDVDLQYTNLRSILGQTLLDKLFPDFPEDNDPVIEAEKRWNFTPLKIERPENLDYPNDKILLPALAQPEPGIGSNNWAVAPKKTKNGHALIANDPHLSLNLPSLWFAMQLSTPNFSVKGATLPGALGVISGFNENIAWGVTNATRDARDWYKIQFKDDGRSEYLYNDRWIQSNLRVEEIKVKGQPTVYDTVVYTHHGPVVYDKNFKGERQDVNVALKWTAHMESNEQKTFLLLNKGKNHQDYLEALDYYTSPAQNFVFASNTGDIAMKVQGRFPLKWEGQGKFIMDGNDPRYEWQGFIPFDQNPSTKNPSRGFVSSANQHSVSEDYPYFVFDNSFEHYRNRRLNERLKSMENMTLEDMKSLQYDSYHLHAAEALPLMMNLLDQTSPAIDSTEVGRYLEKLADWNFNTFPNQEEPTLFNIWWEELYKSVWSFLLQDSVPVVFPNKYQTVQLMMNEPSHELFSRSKKEGLLKAEDHVRKSFEVMVEKIKNWEEEKGEYNWAAYKNTSINHLVPNFESFSRKGIYTGGGSGILNATGSRHGASWRYVAEMGETVTAYGIYPGGQSGNPGSKFYDNFIKIWANGDYVNFNLRSKSDRDELLFSTEFIN</sequence>
<dbReference type="AlphaFoldDB" id="A0A951IPX5"/>
<comment type="caution">
    <text evidence="1">The sequence shown here is derived from an EMBL/GenBank/DDBJ whole genome shotgun (WGS) entry which is preliminary data.</text>
</comment>
<proteinExistence type="predicted"/>
<evidence type="ECO:0000313" key="1">
    <source>
        <dbReference type="EMBL" id="MBW3466340.1"/>
    </source>
</evidence>
<dbReference type="PIRSF" id="PIRSF001227">
    <property type="entry name" value="Pen_acylase"/>
    <property type="match status" value="1"/>
</dbReference>
<dbReference type="PANTHER" id="PTHR34218:SF4">
    <property type="entry name" value="ACYL-HOMOSERINE LACTONE ACYLASE QUIP"/>
    <property type="match status" value="1"/>
</dbReference>
<dbReference type="Pfam" id="PF01804">
    <property type="entry name" value="Penicil_amidase"/>
    <property type="match status" value="1"/>
</dbReference>
<dbReference type="PANTHER" id="PTHR34218">
    <property type="entry name" value="PEPTIDASE S45 PENICILLIN AMIDASE"/>
    <property type="match status" value="1"/>
</dbReference>
<evidence type="ECO:0000313" key="2">
    <source>
        <dbReference type="Proteomes" id="UP000727490"/>
    </source>
</evidence>
<dbReference type="GO" id="GO:0017000">
    <property type="term" value="P:antibiotic biosynthetic process"/>
    <property type="evidence" value="ECO:0007669"/>
    <property type="project" value="InterPro"/>
</dbReference>
<reference evidence="1 2" key="1">
    <citation type="journal article" date="2020" name="Syst. Appl. Microbiol.">
        <title>Arthrospiribacter ruber gen. nov., sp. nov., a novel bacterium isolated from Arthrospira cultures.</title>
        <authorList>
            <person name="Waleron M."/>
            <person name="Misztak A."/>
            <person name="Waleron M.M."/>
            <person name="Furmaniak M."/>
            <person name="Mrozik A."/>
            <person name="Waleron K."/>
        </authorList>
    </citation>
    <scope>NUCLEOTIDE SEQUENCE [LARGE SCALE GENOMIC DNA]</scope>
    <source>
        <strain evidence="1 2">DPMB0001</strain>
    </source>
</reference>
<dbReference type="CDD" id="cd03747">
    <property type="entry name" value="Ntn_PGA_like"/>
    <property type="match status" value="1"/>
</dbReference>
<gene>
    <name evidence="1" type="ORF">EGN73_00745</name>
</gene>